<dbReference type="Proteomes" id="UP001054252">
    <property type="component" value="Unassembled WGS sequence"/>
</dbReference>
<name>A0AAV5K890_9ROSI</name>
<accession>A0AAV5K890</accession>
<evidence type="ECO:0000313" key="1">
    <source>
        <dbReference type="EMBL" id="GKV21396.1"/>
    </source>
</evidence>
<gene>
    <name evidence="1" type="ORF">SLEP1_g31380</name>
</gene>
<proteinExistence type="predicted"/>
<comment type="caution">
    <text evidence="1">The sequence shown here is derived from an EMBL/GenBank/DDBJ whole genome shotgun (WGS) entry which is preliminary data.</text>
</comment>
<organism evidence="1 2">
    <name type="scientific">Rubroshorea leprosula</name>
    <dbReference type="NCBI Taxonomy" id="152421"/>
    <lineage>
        <taxon>Eukaryota</taxon>
        <taxon>Viridiplantae</taxon>
        <taxon>Streptophyta</taxon>
        <taxon>Embryophyta</taxon>
        <taxon>Tracheophyta</taxon>
        <taxon>Spermatophyta</taxon>
        <taxon>Magnoliopsida</taxon>
        <taxon>eudicotyledons</taxon>
        <taxon>Gunneridae</taxon>
        <taxon>Pentapetalae</taxon>
        <taxon>rosids</taxon>
        <taxon>malvids</taxon>
        <taxon>Malvales</taxon>
        <taxon>Dipterocarpaceae</taxon>
        <taxon>Rubroshorea</taxon>
    </lineage>
</organism>
<sequence>MMVFFLKWWRKPILHKHKHDWFEMKLLSFSLSMPTWSLLDCPDDLEIICKLWFSY</sequence>
<dbReference type="AlphaFoldDB" id="A0AAV5K890"/>
<protein>
    <submittedName>
        <fullName evidence="1">Uncharacterized protein</fullName>
    </submittedName>
</protein>
<evidence type="ECO:0000313" key="2">
    <source>
        <dbReference type="Proteomes" id="UP001054252"/>
    </source>
</evidence>
<keyword evidence="2" id="KW-1185">Reference proteome</keyword>
<dbReference type="EMBL" id="BPVZ01000057">
    <property type="protein sequence ID" value="GKV21396.1"/>
    <property type="molecule type" value="Genomic_DNA"/>
</dbReference>
<reference evidence="1 2" key="1">
    <citation type="journal article" date="2021" name="Commun. Biol.">
        <title>The genome of Shorea leprosula (Dipterocarpaceae) highlights the ecological relevance of drought in aseasonal tropical rainforests.</title>
        <authorList>
            <person name="Ng K.K.S."/>
            <person name="Kobayashi M.J."/>
            <person name="Fawcett J.A."/>
            <person name="Hatakeyama M."/>
            <person name="Paape T."/>
            <person name="Ng C.H."/>
            <person name="Ang C.C."/>
            <person name="Tnah L.H."/>
            <person name="Lee C.T."/>
            <person name="Nishiyama T."/>
            <person name="Sese J."/>
            <person name="O'Brien M.J."/>
            <person name="Copetti D."/>
            <person name="Mohd Noor M.I."/>
            <person name="Ong R.C."/>
            <person name="Putra M."/>
            <person name="Sireger I.Z."/>
            <person name="Indrioko S."/>
            <person name="Kosugi Y."/>
            <person name="Izuno A."/>
            <person name="Isagi Y."/>
            <person name="Lee S.L."/>
            <person name="Shimizu K.K."/>
        </authorList>
    </citation>
    <scope>NUCLEOTIDE SEQUENCE [LARGE SCALE GENOMIC DNA]</scope>
    <source>
        <strain evidence="1">214</strain>
    </source>
</reference>